<dbReference type="AlphaFoldDB" id="A0A9N8YX21"/>
<sequence length="95" mass="10507">MTNLSNAANCSENLSKTSAEASQPKKRRKPRKQHTECLPSTDLTLSVKNKEQINYQDQCLHVGAETPFGGGNDIPRVNRSRVIIDSNITHCKSTP</sequence>
<reference evidence="2" key="1">
    <citation type="submission" date="2021-06" db="EMBL/GenBank/DDBJ databases">
        <authorList>
            <person name="Kallberg Y."/>
            <person name="Tangrot J."/>
            <person name="Rosling A."/>
        </authorList>
    </citation>
    <scope>NUCLEOTIDE SEQUENCE</scope>
    <source>
        <strain evidence="2">IA702</strain>
    </source>
</reference>
<dbReference type="EMBL" id="CAJVPJ010000031">
    <property type="protein sequence ID" value="CAG8461406.1"/>
    <property type="molecule type" value="Genomic_DNA"/>
</dbReference>
<feature type="compositionally biased region" description="Polar residues" evidence="1">
    <location>
        <begin position="1"/>
        <end position="21"/>
    </location>
</feature>
<protein>
    <submittedName>
        <fullName evidence="2">656_t:CDS:1</fullName>
    </submittedName>
</protein>
<comment type="caution">
    <text evidence="2">The sequence shown here is derived from an EMBL/GenBank/DDBJ whole genome shotgun (WGS) entry which is preliminary data.</text>
</comment>
<name>A0A9N8YX21_9GLOM</name>
<gene>
    <name evidence="2" type="ORF">POCULU_LOCUS581</name>
</gene>
<proteinExistence type="predicted"/>
<evidence type="ECO:0000313" key="2">
    <source>
        <dbReference type="EMBL" id="CAG8461406.1"/>
    </source>
</evidence>
<keyword evidence="3" id="KW-1185">Reference proteome</keyword>
<evidence type="ECO:0000256" key="1">
    <source>
        <dbReference type="SAM" id="MobiDB-lite"/>
    </source>
</evidence>
<organism evidence="2 3">
    <name type="scientific">Paraglomus occultum</name>
    <dbReference type="NCBI Taxonomy" id="144539"/>
    <lineage>
        <taxon>Eukaryota</taxon>
        <taxon>Fungi</taxon>
        <taxon>Fungi incertae sedis</taxon>
        <taxon>Mucoromycota</taxon>
        <taxon>Glomeromycotina</taxon>
        <taxon>Glomeromycetes</taxon>
        <taxon>Paraglomerales</taxon>
        <taxon>Paraglomeraceae</taxon>
        <taxon>Paraglomus</taxon>
    </lineage>
</organism>
<feature type="region of interest" description="Disordered" evidence="1">
    <location>
        <begin position="1"/>
        <end position="38"/>
    </location>
</feature>
<evidence type="ECO:0000313" key="3">
    <source>
        <dbReference type="Proteomes" id="UP000789572"/>
    </source>
</evidence>
<dbReference type="Proteomes" id="UP000789572">
    <property type="component" value="Unassembled WGS sequence"/>
</dbReference>
<accession>A0A9N8YX21</accession>